<keyword evidence="1" id="KW-0812">Transmembrane</keyword>
<keyword evidence="1" id="KW-0472">Membrane</keyword>
<reference evidence="2 3" key="1">
    <citation type="journal article" date="2016" name="Nat. Commun.">
        <title>Thousands of microbial genomes shed light on interconnected biogeochemical processes in an aquifer system.</title>
        <authorList>
            <person name="Anantharaman K."/>
            <person name="Brown C.T."/>
            <person name="Hug L.A."/>
            <person name="Sharon I."/>
            <person name="Castelle C.J."/>
            <person name="Probst A.J."/>
            <person name="Thomas B.C."/>
            <person name="Singh A."/>
            <person name="Wilkins M.J."/>
            <person name="Karaoz U."/>
            <person name="Brodie E.L."/>
            <person name="Williams K.H."/>
            <person name="Hubbard S.S."/>
            <person name="Banfield J.F."/>
        </authorList>
    </citation>
    <scope>NUCLEOTIDE SEQUENCE [LARGE SCALE GENOMIC DNA]</scope>
</reference>
<evidence type="ECO:0000256" key="1">
    <source>
        <dbReference type="SAM" id="Phobius"/>
    </source>
</evidence>
<dbReference type="Proteomes" id="UP000178964">
    <property type="component" value="Unassembled WGS sequence"/>
</dbReference>
<proteinExistence type="predicted"/>
<evidence type="ECO:0000313" key="3">
    <source>
        <dbReference type="Proteomes" id="UP000178964"/>
    </source>
</evidence>
<accession>A0A1F4VPM8</accession>
<feature type="transmembrane region" description="Helical" evidence="1">
    <location>
        <begin position="231"/>
        <end position="259"/>
    </location>
</feature>
<organism evidence="2 3">
    <name type="scientific">candidate division WWE3 bacterium RIFCSPLOWO2_01_FULL_42_11</name>
    <dbReference type="NCBI Taxonomy" id="1802627"/>
    <lineage>
        <taxon>Bacteria</taxon>
        <taxon>Katanobacteria</taxon>
    </lineage>
</organism>
<feature type="transmembrane region" description="Helical" evidence="1">
    <location>
        <begin position="198"/>
        <end position="219"/>
    </location>
</feature>
<evidence type="ECO:0000313" key="2">
    <source>
        <dbReference type="EMBL" id="OGC59000.1"/>
    </source>
</evidence>
<feature type="transmembrane region" description="Helical" evidence="1">
    <location>
        <begin position="32"/>
        <end position="49"/>
    </location>
</feature>
<comment type="caution">
    <text evidence="2">The sequence shown here is derived from an EMBL/GenBank/DDBJ whole genome shotgun (WGS) entry which is preliminary data.</text>
</comment>
<keyword evidence="1" id="KW-1133">Transmembrane helix</keyword>
<dbReference type="EMBL" id="MEVK01000025">
    <property type="protein sequence ID" value="OGC59000.1"/>
    <property type="molecule type" value="Genomic_DNA"/>
</dbReference>
<feature type="transmembrane region" description="Helical" evidence="1">
    <location>
        <begin position="94"/>
        <end position="113"/>
    </location>
</feature>
<dbReference type="STRING" id="1802627.A3A70_01840"/>
<feature type="transmembrane region" description="Helical" evidence="1">
    <location>
        <begin position="170"/>
        <end position="192"/>
    </location>
</feature>
<dbReference type="AlphaFoldDB" id="A0A1F4VPM8"/>
<protein>
    <submittedName>
        <fullName evidence="2">Uncharacterized protein</fullName>
    </submittedName>
</protein>
<sequence length="284" mass="31638">MRNWPQLLLLGLLGGGSGVMIAQTLSYPTWQIGFLAGALVSLLIGYLGVAPRETLAALLVVIHRMFQASVELVQTHVTRFWTDAKRVFNLELRFASSVLSALIVSGLTVFLLYKVKGLFQIQPAWVPEFFNDMMTTLQFMLPLMVLVWVVTFWALFSFDRPIRSIKHGRQILYSTVQGMILAPIVILFALVLWLGLPYLMAILLTVVCLYVAFEVLKLIHSDKHLVSGVDCLLGFTFGYIQHSMLLGGIGAGVILVVHLRYSEAISDSLTKLSERFFSSPQATS</sequence>
<name>A0A1F4VPM8_UNCKA</name>
<feature type="transmembrane region" description="Helical" evidence="1">
    <location>
        <begin position="133"/>
        <end position="158"/>
    </location>
</feature>
<gene>
    <name evidence="2" type="ORF">A3A70_01840</name>
</gene>